<dbReference type="Proteomes" id="UP000261812">
    <property type="component" value="Chromosome"/>
</dbReference>
<proteinExistence type="predicted"/>
<dbReference type="EMBL" id="CP032152">
    <property type="protein sequence ID" value="QLL29626.1"/>
    <property type="molecule type" value="Genomic_DNA"/>
</dbReference>
<keyword evidence="3" id="KW-1185">Reference proteome</keyword>
<sequence length="392" mass="44983">MVLPLSQLVQQLNHKKAEFLSYDTALAQVRQAYQQALKTWQQQTIADITAAMDPQITDWGARPIEPWHQGWRIPLGVQWPHRQAAREWAMTQLMDVTTVAVDGSQIVPSEELFLPVGVVQAGWFLNPHRRDRPYAKEIVLELITPAELRQAEEQLRQPQIYRFQERYIHLRRFELELKTLRERMAEVTAPAFLLFDGSFVATFAESYAPEWQGRYVAALRQTLEASSQQRIPVVAYIDSSQARDLVTLLGHLDHLVPSPHLSDAHLLNTVLTQWGDRSPLFVCDRGGILENYGAWAKGIGFCYLKAHQGYPVRLELPLWIHEAGLLDQVIRWLCGELISGQGYPYALEAADQLAVLQGSDRQAFLKQLQVWAESVGMELRFSRKWVSKQQRR</sequence>
<evidence type="ECO:0000313" key="3">
    <source>
        <dbReference type="Proteomes" id="UP000261812"/>
    </source>
</evidence>
<dbReference type="InterPro" id="IPR018977">
    <property type="entry name" value="NurA_domain"/>
</dbReference>
<name>A0A7D6ERK0_9CYAN</name>
<dbReference type="KEGG" id="tsq:D3A95_00470"/>
<feature type="domain" description="NurA" evidence="1">
    <location>
        <begin position="96"/>
        <end position="356"/>
    </location>
</feature>
<dbReference type="AlphaFoldDB" id="A0A7D6ERK0"/>
<reference evidence="3" key="1">
    <citation type="submission" date="2018-09" db="EMBL/GenBank/DDBJ databases">
        <title>Complete genome sequence of thermophilic cyanobacteria strain Thermosynechococcus elongatus PKUAC-SCTE542.</title>
        <authorList>
            <person name="Liang Y."/>
            <person name="Tang J."/>
            <person name="Daroch M."/>
        </authorList>
    </citation>
    <scope>NUCLEOTIDE SEQUENCE [LARGE SCALE GENOMIC DNA]</scope>
    <source>
        <strain evidence="3">E542</strain>
    </source>
</reference>
<evidence type="ECO:0000259" key="1">
    <source>
        <dbReference type="SMART" id="SM00933"/>
    </source>
</evidence>
<dbReference type="SMART" id="SM00933">
    <property type="entry name" value="NurA"/>
    <property type="match status" value="1"/>
</dbReference>
<dbReference type="Pfam" id="PF09376">
    <property type="entry name" value="NurA"/>
    <property type="match status" value="1"/>
</dbReference>
<organism evidence="2 3">
    <name type="scientific">Thermosynechococcus sichuanensis E542</name>
    <dbReference type="NCBI Taxonomy" id="2016101"/>
    <lineage>
        <taxon>Bacteria</taxon>
        <taxon>Bacillati</taxon>
        <taxon>Cyanobacteriota</taxon>
        <taxon>Cyanophyceae</taxon>
        <taxon>Acaryochloridales</taxon>
        <taxon>Thermosynechococcaceae</taxon>
        <taxon>Thermosynechococcus</taxon>
        <taxon>Thermosynechococcus sichuanensis</taxon>
    </lineage>
</organism>
<accession>A0A7D6ERK0</accession>
<evidence type="ECO:0000313" key="2">
    <source>
        <dbReference type="EMBL" id="QLL29626.1"/>
    </source>
</evidence>
<protein>
    <submittedName>
        <fullName evidence="2">DNA double-strand break repair nuclease NurA</fullName>
    </submittedName>
</protein>
<gene>
    <name evidence="2" type="ORF">D3A95_00470</name>
</gene>
<dbReference type="RefSeq" id="WP_181495452.1">
    <property type="nucleotide sequence ID" value="NZ_CP032152.1"/>
</dbReference>